<dbReference type="AlphaFoldDB" id="M9LQ36"/>
<keyword evidence="3" id="KW-1185">Reference proteome</keyword>
<proteinExistence type="predicted"/>
<dbReference type="Proteomes" id="UP000029453">
    <property type="component" value="Unassembled WGS sequence"/>
</dbReference>
<evidence type="ECO:0000313" key="2">
    <source>
        <dbReference type="EMBL" id="GAC42776.1"/>
    </source>
</evidence>
<feature type="compositionally biased region" description="Polar residues" evidence="1">
    <location>
        <begin position="1"/>
        <end position="16"/>
    </location>
</feature>
<name>M9LQ36_PAEPP</name>
<feature type="region of interest" description="Disordered" evidence="1">
    <location>
        <begin position="1"/>
        <end position="42"/>
    </location>
</feature>
<accession>M9LQ36</accession>
<evidence type="ECO:0000313" key="3">
    <source>
        <dbReference type="Proteomes" id="UP000029453"/>
    </source>
</evidence>
<reference evidence="2 3" key="1">
    <citation type="submission" date="2012-10" db="EMBL/GenBank/DDBJ databases">
        <title>Draft Genome Sequence of Paenibacillus popilliae ATCC 14706T.</title>
        <authorList>
            <person name="Iiyama K."/>
            <person name="Mori K."/>
            <person name="Mon H."/>
            <person name="Chieda Y."/>
            <person name="Lee J.M."/>
            <person name="Kusakabe T."/>
            <person name="Tashiro K."/>
            <person name="Asano S."/>
            <person name="Yasunaga-Aoki C."/>
            <person name="Shimizu S."/>
        </authorList>
    </citation>
    <scope>NUCLEOTIDE SEQUENCE [LARGE SCALE GENOMIC DNA]</scope>
    <source>
        <strain evidence="2 3">ATCC 14706</strain>
    </source>
</reference>
<protein>
    <submittedName>
        <fullName evidence="2">Uncharacterized protein</fullName>
    </submittedName>
</protein>
<sequence>MPNKKQTSKSVASTASKILHDNRYSAASKKVAGSALSQTKKK</sequence>
<organism evidence="2 3">
    <name type="scientific">Paenibacillus popilliae ATCC 14706</name>
    <dbReference type="NCBI Taxonomy" id="1212764"/>
    <lineage>
        <taxon>Bacteria</taxon>
        <taxon>Bacillati</taxon>
        <taxon>Bacillota</taxon>
        <taxon>Bacilli</taxon>
        <taxon>Bacillales</taxon>
        <taxon>Paenibacillaceae</taxon>
        <taxon>Paenibacillus</taxon>
    </lineage>
</organism>
<dbReference type="EMBL" id="BALG01000133">
    <property type="protein sequence ID" value="GAC42776.1"/>
    <property type="molecule type" value="Genomic_DNA"/>
</dbReference>
<comment type="caution">
    <text evidence="2">The sequence shown here is derived from an EMBL/GenBank/DDBJ whole genome shotgun (WGS) entry which is preliminary data.</text>
</comment>
<evidence type="ECO:0000256" key="1">
    <source>
        <dbReference type="SAM" id="MobiDB-lite"/>
    </source>
</evidence>
<gene>
    <name evidence="2" type="ORF">PPOP_2136</name>
</gene>